<keyword evidence="2" id="KW-1185">Reference proteome</keyword>
<evidence type="ECO:0000313" key="1">
    <source>
        <dbReference type="EMBL" id="KAK8575739.1"/>
    </source>
</evidence>
<dbReference type="Proteomes" id="UP001472677">
    <property type="component" value="Unassembled WGS sequence"/>
</dbReference>
<proteinExistence type="predicted"/>
<organism evidence="1 2">
    <name type="scientific">Hibiscus sabdariffa</name>
    <name type="common">roselle</name>
    <dbReference type="NCBI Taxonomy" id="183260"/>
    <lineage>
        <taxon>Eukaryota</taxon>
        <taxon>Viridiplantae</taxon>
        <taxon>Streptophyta</taxon>
        <taxon>Embryophyta</taxon>
        <taxon>Tracheophyta</taxon>
        <taxon>Spermatophyta</taxon>
        <taxon>Magnoliopsida</taxon>
        <taxon>eudicotyledons</taxon>
        <taxon>Gunneridae</taxon>
        <taxon>Pentapetalae</taxon>
        <taxon>rosids</taxon>
        <taxon>malvids</taxon>
        <taxon>Malvales</taxon>
        <taxon>Malvaceae</taxon>
        <taxon>Malvoideae</taxon>
        <taxon>Hibiscus</taxon>
    </lineage>
</organism>
<dbReference type="EMBL" id="JBBPBM010000007">
    <property type="protein sequence ID" value="KAK8575739.1"/>
    <property type="molecule type" value="Genomic_DNA"/>
</dbReference>
<name>A0ABR2FBY4_9ROSI</name>
<accession>A0ABR2FBY4</accession>
<protein>
    <submittedName>
        <fullName evidence="1">Uncharacterized protein</fullName>
    </submittedName>
</protein>
<comment type="caution">
    <text evidence="1">The sequence shown here is derived from an EMBL/GenBank/DDBJ whole genome shotgun (WGS) entry which is preliminary data.</text>
</comment>
<evidence type="ECO:0000313" key="2">
    <source>
        <dbReference type="Proteomes" id="UP001472677"/>
    </source>
</evidence>
<reference evidence="1 2" key="1">
    <citation type="journal article" date="2024" name="G3 (Bethesda)">
        <title>Genome assembly of Hibiscus sabdariffa L. provides insights into metabolisms of medicinal natural products.</title>
        <authorList>
            <person name="Kim T."/>
        </authorList>
    </citation>
    <scope>NUCLEOTIDE SEQUENCE [LARGE SCALE GENOMIC DNA]</scope>
    <source>
        <strain evidence="1">TK-2024</strain>
        <tissue evidence="1">Old leaves</tissue>
    </source>
</reference>
<gene>
    <name evidence="1" type="ORF">V6N12_063402</name>
</gene>
<sequence>MKFCNKVGLGNREIVGLRTKKQQLTCNREMRKTWNEEATIHICDESTIHSYFSRIKPKRNSIICIMLYFVENYNLSRDLKSFLFHAIDKNFAYCPGDIIRFCNNAFKHCNDHLRNTGILGLHKKDIESSLLELSNKVGLGNREMRQTGMKKLQFTFVMKILFILTSREKKLPTREL</sequence>